<proteinExistence type="inferred from homology"/>
<dbReference type="GO" id="GO:0004222">
    <property type="term" value="F:metalloendopeptidase activity"/>
    <property type="evidence" value="ECO:0007669"/>
    <property type="project" value="InterPro"/>
</dbReference>
<keyword evidence="5 15" id="KW-0812">Transmembrane</keyword>
<evidence type="ECO:0000256" key="4">
    <source>
        <dbReference type="ARBA" id="ARBA00022670"/>
    </source>
</evidence>
<comment type="subunit">
    <text evidence="15">Homohexamer.</text>
</comment>
<evidence type="ECO:0000256" key="2">
    <source>
        <dbReference type="ARBA" id="ARBA00010044"/>
    </source>
</evidence>
<dbReference type="PANTHER" id="PTHR23076">
    <property type="entry name" value="METALLOPROTEASE M41 FTSH"/>
    <property type="match status" value="1"/>
</dbReference>
<keyword evidence="18" id="KW-0132">Cell division</keyword>
<keyword evidence="6 15" id="KW-0479">Metal-binding</keyword>
<dbReference type="CDD" id="cd19501">
    <property type="entry name" value="RecA-like_FtsH"/>
    <property type="match status" value="1"/>
</dbReference>
<gene>
    <name evidence="15" type="primary">ftsH</name>
    <name evidence="18" type="ORF">COB67_00865</name>
</gene>
<dbReference type="EC" id="3.4.24.-" evidence="15"/>
<feature type="coiled-coil region" evidence="16">
    <location>
        <begin position="550"/>
        <end position="583"/>
    </location>
</feature>
<keyword evidence="11 15" id="KW-1133">Transmembrane helix</keyword>
<dbReference type="InterPro" id="IPR041569">
    <property type="entry name" value="AAA_lid_3"/>
</dbReference>
<comment type="subcellular location">
    <subcellularLocation>
        <location evidence="15">Cell membrane</location>
        <topology evidence="15">Multi-pass membrane protein</topology>
        <orientation evidence="15">Cytoplasmic side</orientation>
    </subcellularLocation>
    <subcellularLocation>
        <location evidence="1">Membrane</location>
    </subcellularLocation>
</comment>
<dbReference type="GO" id="GO:0004176">
    <property type="term" value="F:ATP-dependent peptidase activity"/>
    <property type="evidence" value="ECO:0007669"/>
    <property type="project" value="InterPro"/>
</dbReference>
<evidence type="ECO:0000256" key="5">
    <source>
        <dbReference type="ARBA" id="ARBA00022692"/>
    </source>
</evidence>
<evidence type="ECO:0000256" key="7">
    <source>
        <dbReference type="ARBA" id="ARBA00022741"/>
    </source>
</evidence>
<evidence type="ECO:0000256" key="6">
    <source>
        <dbReference type="ARBA" id="ARBA00022723"/>
    </source>
</evidence>
<dbReference type="Pfam" id="PF06480">
    <property type="entry name" value="FtsH_ext"/>
    <property type="match status" value="1"/>
</dbReference>
<keyword evidence="4 15" id="KW-0645">Protease</keyword>
<dbReference type="GO" id="GO:0006508">
    <property type="term" value="P:proteolysis"/>
    <property type="evidence" value="ECO:0007669"/>
    <property type="project" value="UniProtKB-KW"/>
</dbReference>
<keyword evidence="7 15" id="KW-0547">Nucleotide-binding</keyword>
<accession>A0A2A4TB24</accession>
<keyword evidence="13 15" id="KW-0472">Membrane</keyword>
<evidence type="ECO:0000313" key="18">
    <source>
        <dbReference type="EMBL" id="PCI30733.1"/>
    </source>
</evidence>
<evidence type="ECO:0000256" key="16">
    <source>
        <dbReference type="SAM" id="Coils"/>
    </source>
</evidence>
<dbReference type="Gene3D" id="1.20.58.760">
    <property type="entry name" value="Peptidase M41"/>
    <property type="match status" value="1"/>
</dbReference>
<comment type="caution">
    <text evidence="15">Lacks conserved residue(s) required for the propagation of feature annotation.</text>
</comment>
<evidence type="ECO:0000256" key="8">
    <source>
        <dbReference type="ARBA" id="ARBA00022801"/>
    </source>
</evidence>
<comment type="cofactor">
    <cofactor evidence="15">
        <name>Zn(2+)</name>
        <dbReference type="ChEBI" id="CHEBI:29105"/>
    </cofactor>
    <text evidence="15">Binds 1 zinc ion per subunit.</text>
</comment>
<evidence type="ECO:0000313" key="19">
    <source>
        <dbReference type="Proteomes" id="UP000218113"/>
    </source>
</evidence>
<keyword evidence="8 15" id="KW-0378">Hydrolase</keyword>
<keyword evidence="18" id="KW-0131">Cell cycle</keyword>
<evidence type="ECO:0000256" key="9">
    <source>
        <dbReference type="ARBA" id="ARBA00022833"/>
    </source>
</evidence>
<keyword evidence="3 15" id="KW-1003">Cell membrane</keyword>
<dbReference type="InterPro" id="IPR003593">
    <property type="entry name" value="AAA+_ATPase"/>
</dbReference>
<dbReference type="Gene3D" id="3.40.50.300">
    <property type="entry name" value="P-loop containing nucleotide triphosphate hydrolases"/>
    <property type="match status" value="1"/>
</dbReference>
<comment type="similarity">
    <text evidence="14 15">In the central section; belongs to the AAA ATPase family.</text>
</comment>
<dbReference type="HAMAP" id="MF_01458">
    <property type="entry name" value="FtsH"/>
    <property type="match status" value="1"/>
</dbReference>
<comment type="caution">
    <text evidence="18">The sequence shown here is derived from an EMBL/GenBank/DDBJ whole genome shotgun (WGS) entry which is preliminary data.</text>
</comment>
<dbReference type="Gene3D" id="1.10.8.60">
    <property type="match status" value="1"/>
</dbReference>
<comment type="function">
    <text evidence="15">Acts as a processive, ATP-dependent zinc metallopeptidase for both cytoplasmic and membrane proteins. Plays a role in the quality control of integral membrane proteins.</text>
</comment>
<dbReference type="AlphaFoldDB" id="A0A2A4TB24"/>
<dbReference type="Pfam" id="PF00004">
    <property type="entry name" value="AAA"/>
    <property type="match status" value="1"/>
</dbReference>
<feature type="transmembrane region" description="Helical" evidence="15">
    <location>
        <begin position="98"/>
        <end position="119"/>
    </location>
</feature>
<evidence type="ECO:0000256" key="11">
    <source>
        <dbReference type="ARBA" id="ARBA00022989"/>
    </source>
</evidence>
<evidence type="ECO:0000256" key="13">
    <source>
        <dbReference type="ARBA" id="ARBA00023136"/>
    </source>
</evidence>
<dbReference type="EMBL" id="NVSR01000002">
    <property type="protein sequence ID" value="PCI30733.1"/>
    <property type="molecule type" value="Genomic_DNA"/>
</dbReference>
<dbReference type="SMART" id="SM00382">
    <property type="entry name" value="AAA"/>
    <property type="match status" value="1"/>
</dbReference>
<feature type="domain" description="AAA+ ATPase" evidence="17">
    <location>
        <begin position="182"/>
        <end position="321"/>
    </location>
</feature>
<organism evidence="18 19">
    <name type="scientific">SAR324 cluster bacterium</name>
    <dbReference type="NCBI Taxonomy" id="2024889"/>
    <lineage>
        <taxon>Bacteria</taxon>
        <taxon>Deltaproteobacteria</taxon>
        <taxon>SAR324 cluster</taxon>
    </lineage>
</organism>
<dbReference type="Gene3D" id="3.30.720.210">
    <property type="match status" value="1"/>
</dbReference>
<dbReference type="GO" id="GO:0051301">
    <property type="term" value="P:cell division"/>
    <property type="evidence" value="ECO:0007669"/>
    <property type="project" value="UniProtKB-KW"/>
</dbReference>
<dbReference type="SUPFAM" id="SSF140990">
    <property type="entry name" value="FtsH protease domain-like"/>
    <property type="match status" value="1"/>
</dbReference>
<dbReference type="FunFam" id="1.20.58.760:FF:000001">
    <property type="entry name" value="ATP-dependent zinc metalloprotease FtsH"/>
    <property type="match status" value="1"/>
</dbReference>
<evidence type="ECO:0000256" key="10">
    <source>
        <dbReference type="ARBA" id="ARBA00022840"/>
    </source>
</evidence>
<evidence type="ECO:0000256" key="3">
    <source>
        <dbReference type="ARBA" id="ARBA00022475"/>
    </source>
</evidence>
<evidence type="ECO:0000256" key="15">
    <source>
        <dbReference type="HAMAP-Rule" id="MF_01458"/>
    </source>
</evidence>
<dbReference type="InterPro" id="IPR000642">
    <property type="entry name" value="Peptidase_M41"/>
</dbReference>
<dbReference type="Proteomes" id="UP000218113">
    <property type="component" value="Unassembled WGS sequence"/>
</dbReference>
<dbReference type="Pfam" id="PF01434">
    <property type="entry name" value="Peptidase_M41"/>
    <property type="match status" value="1"/>
</dbReference>
<keyword evidence="12 15" id="KW-0482">Metalloprotease</keyword>
<keyword evidence="10 15" id="KW-0067">ATP-binding</keyword>
<feature type="binding site" evidence="15">
    <location>
        <position position="488"/>
    </location>
    <ligand>
        <name>Zn(2+)</name>
        <dbReference type="ChEBI" id="CHEBI:29105"/>
        <note>catalytic</note>
    </ligand>
</feature>
<dbReference type="GO" id="GO:0008270">
    <property type="term" value="F:zinc ion binding"/>
    <property type="evidence" value="ECO:0007669"/>
    <property type="project" value="UniProtKB-UniRule"/>
</dbReference>
<evidence type="ECO:0000256" key="14">
    <source>
        <dbReference type="ARBA" id="ARBA00061570"/>
    </source>
</evidence>
<dbReference type="GO" id="GO:0005524">
    <property type="term" value="F:ATP binding"/>
    <property type="evidence" value="ECO:0007669"/>
    <property type="project" value="UniProtKB-UniRule"/>
</dbReference>
<dbReference type="InterPro" id="IPR037219">
    <property type="entry name" value="Peptidase_M41-like"/>
</dbReference>
<dbReference type="FunFam" id="1.10.8.60:FF:000001">
    <property type="entry name" value="ATP-dependent zinc metalloprotease FtsH"/>
    <property type="match status" value="1"/>
</dbReference>
<dbReference type="InterPro" id="IPR011546">
    <property type="entry name" value="Pept_M41_FtsH_extracell"/>
</dbReference>
<dbReference type="InterPro" id="IPR003959">
    <property type="entry name" value="ATPase_AAA_core"/>
</dbReference>
<feature type="active site" evidence="15">
    <location>
        <position position="413"/>
    </location>
</feature>
<sequence>MNSRSLITGLALLVLFFSLINNFEWNSNPVSEFDYSDFLMYVDRAQVTEVTIQGNLIAGKTASGKLFHTMGTYDPQLIERLRAQNVSIQIESEGDTPWYLSLLLQWGPLLLLVGVWIVLMRKMPGSGKIMSIGKSKAKKYEEEIHDFSFDSVAGVEEAKEELVEIVEFLKAPEKFQKLGGKIPKGVLMVGPPGTGKTLLAKAVAGEAGASFYSLSGSDFVEMFVGVGASRVRDLFEEARQNAPCIIFIDEIDAVGRHRGAGVGSGHDEREQTLNALLVEMDGFDGSEGIITLAATYRSDILDPALMRPGRFDREVYVGLPDVKGREEILKVHSKKIVLAEDTNLSIIARGTPGFSGADLANLINESALWAARQNKKAVTLEELEWARDKIIMGAERKSMIMKEEEKQATAYHEAGHALVAAYNEDADPVHKITIIPHGQALGVTSFLPETERLSMDKSVLMARIRVAFGGKAAEELAYQDTSTGVENDLKSATDLAYKMICQWGMSEKLGALTISQGDSGNYLAMDYNPKEVVSDDMQQIVDAEVKGLLMQCYSEAKQTLTEHRQELEELAQLLMEVETVTAERFNELIGQSSAEPTAEPTAEPI</sequence>
<dbReference type="PANTHER" id="PTHR23076:SF97">
    <property type="entry name" value="ATP-DEPENDENT ZINC METALLOPROTEASE YME1L1"/>
    <property type="match status" value="1"/>
</dbReference>
<feature type="binding site" evidence="15">
    <location>
        <begin position="190"/>
        <end position="197"/>
    </location>
    <ligand>
        <name>ATP</name>
        <dbReference type="ChEBI" id="CHEBI:30616"/>
    </ligand>
</feature>
<dbReference type="InterPro" id="IPR027417">
    <property type="entry name" value="P-loop_NTPase"/>
</dbReference>
<dbReference type="GO" id="GO:0005886">
    <property type="term" value="C:plasma membrane"/>
    <property type="evidence" value="ECO:0007669"/>
    <property type="project" value="UniProtKB-SubCell"/>
</dbReference>
<dbReference type="InterPro" id="IPR005936">
    <property type="entry name" value="FtsH"/>
</dbReference>
<keyword evidence="16" id="KW-0175">Coiled coil</keyword>
<evidence type="ECO:0000256" key="12">
    <source>
        <dbReference type="ARBA" id="ARBA00023049"/>
    </source>
</evidence>
<name>A0A2A4TB24_9DELT</name>
<dbReference type="NCBIfam" id="TIGR01241">
    <property type="entry name" value="FtsH_fam"/>
    <property type="match status" value="1"/>
</dbReference>
<protein>
    <recommendedName>
        <fullName evidence="15">ATP-dependent zinc metalloprotease FtsH</fullName>
        <ecNumber evidence="15">3.4.24.-</ecNumber>
    </recommendedName>
</protein>
<evidence type="ECO:0000256" key="1">
    <source>
        <dbReference type="ARBA" id="ARBA00004370"/>
    </source>
</evidence>
<dbReference type="GO" id="GO:0030163">
    <property type="term" value="P:protein catabolic process"/>
    <property type="evidence" value="ECO:0007669"/>
    <property type="project" value="UniProtKB-UniRule"/>
</dbReference>
<keyword evidence="9 15" id="KW-0862">Zinc</keyword>
<feature type="binding site" evidence="15">
    <location>
        <position position="416"/>
    </location>
    <ligand>
        <name>Zn(2+)</name>
        <dbReference type="ChEBI" id="CHEBI:29105"/>
        <note>catalytic</note>
    </ligand>
</feature>
<feature type="binding site" evidence="15">
    <location>
        <position position="412"/>
    </location>
    <ligand>
        <name>Zn(2+)</name>
        <dbReference type="ChEBI" id="CHEBI:29105"/>
        <note>catalytic</note>
    </ligand>
</feature>
<evidence type="ECO:0000259" key="17">
    <source>
        <dbReference type="SMART" id="SM00382"/>
    </source>
</evidence>
<dbReference type="GO" id="GO:0016887">
    <property type="term" value="F:ATP hydrolysis activity"/>
    <property type="evidence" value="ECO:0007669"/>
    <property type="project" value="UniProtKB-UniRule"/>
</dbReference>
<comment type="similarity">
    <text evidence="2 15">In the C-terminal section; belongs to the peptidase M41 family.</text>
</comment>
<dbReference type="Pfam" id="PF17862">
    <property type="entry name" value="AAA_lid_3"/>
    <property type="match status" value="1"/>
</dbReference>
<dbReference type="FunFam" id="3.40.50.300:FF:000001">
    <property type="entry name" value="ATP-dependent zinc metalloprotease FtsH"/>
    <property type="match status" value="1"/>
</dbReference>
<dbReference type="SUPFAM" id="SSF52540">
    <property type="entry name" value="P-loop containing nucleoside triphosphate hydrolases"/>
    <property type="match status" value="1"/>
</dbReference>
<reference evidence="19" key="1">
    <citation type="submission" date="2017-08" db="EMBL/GenBank/DDBJ databases">
        <title>A dynamic microbial community with high functional redundancy inhabits the cold, oxic subseafloor aquifer.</title>
        <authorList>
            <person name="Tully B.J."/>
            <person name="Wheat C.G."/>
            <person name="Glazer B.T."/>
            <person name="Huber J.A."/>
        </authorList>
    </citation>
    <scope>NUCLEOTIDE SEQUENCE [LARGE SCALE GENOMIC DNA]</scope>
</reference>